<dbReference type="Proteomes" id="UP000014074">
    <property type="component" value="Unassembled WGS sequence"/>
</dbReference>
<dbReference type="GO" id="GO:0008270">
    <property type="term" value="F:zinc ion binding"/>
    <property type="evidence" value="ECO:0007669"/>
    <property type="project" value="InterPro"/>
</dbReference>
<dbReference type="AlphaFoldDB" id="R8BG65"/>
<evidence type="ECO:0000256" key="3">
    <source>
        <dbReference type="ARBA" id="ARBA00023242"/>
    </source>
</evidence>
<dbReference type="CDD" id="cd12148">
    <property type="entry name" value="fungal_TF_MHR"/>
    <property type="match status" value="1"/>
</dbReference>
<proteinExistence type="predicted"/>
<dbReference type="OrthoDB" id="5392779at2759"/>
<dbReference type="Pfam" id="PF04082">
    <property type="entry name" value="Fungal_trans"/>
    <property type="match status" value="1"/>
</dbReference>
<keyword evidence="1" id="KW-0805">Transcription regulation</keyword>
<protein>
    <submittedName>
        <fullName evidence="5">Putative c6 zinc finger domain-containing protein</fullName>
    </submittedName>
</protein>
<dbReference type="EMBL" id="KB933223">
    <property type="protein sequence ID" value="EON98293.1"/>
    <property type="molecule type" value="Genomic_DNA"/>
</dbReference>
<organism evidence="5 6">
    <name type="scientific">Phaeoacremonium minimum (strain UCR-PA7)</name>
    <name type="common">Esca disease fungus</name>
    <name type="synonym">Togninia minima</name>
    <dbReference type="NCBI Taxonomy" id="1286976"/>
    <lineage>
        <taxon>Eukaryota</taxon>
        <taxon>Fungi</taxon>
        <taxon>Dikarya</taxon>
        <taxon>Ascomycota</taxon>
        <taxon>Pezizomycotina</taxon>
        <taxon>Sordariomycetes</taxon>
        <taxon>Sordariomycetidae</taxon>
        <taxon>Togniniales</taxon>
        <taxon>Togniniaceae</taxon>
        <taxon>Phaeoacremonium</taxon>
    </lineage>
</organism>
<name>R8BG65_PHAM7</name>
<dbReference type="PANTHER" id="PTHR47840">
    <property type="entry name" value="ZN(II)2CYS6 TRANSCRIPTION FACTOR (EUROFUNG)-RELATED"/>
    <property type="match status" value="1"/>
</dbReference>
<gene>
    <name evidence="5" type="ORF">UCRPA7_6204</name>
</gene>
<dbReference type="SMART" id="SM00906">
    <property type="entry name" value="Fungal_trans"/>
    <property type="match status" value="1"/>
</dbReference>
<evidence type="ECO:0000256" key="1">
    <source>
        <dbReference type="ARBA" id="ARBA00023015"/>
    </source>
</evidence>
<sequence>MWLRVSRPDSSGVSLPHVGPMDLEPATINTHPILTAKQMLCMALALQKQNCHNTLGDVGLSEPHAVIMERLVDAAIALVTTNEEFHGTLESLACMQMEATFHEGGGYLRGAWLANRRALLVAQQMGIHQSCNRKFKTIDPRTEIIRETVWFRILYCDRYYCLVLGFPQASTDVNIEPKSLDIAHDDPLDRLDRAHAVIAARILERMDGRELLPGEECAMTSALDADLLRAAKSMPVKFWLHPNFHHHEQDSQEEYKETWLGMSQVFHYNLINQLHLPRLLKFNGDCSSDSSKLACMNANREVLIRYLSYRSLRQGSGSCLTFDFLSLMAAITLLLAHLDSHLRRPAQPSSAVLEHQRLCDRTTMEQILDAMKSVHRANDSPISGASVRILRCLLMLEDDAAEGGRYTAQCVQQPGRSQHFDDGEYEGLWEGIMVLRISIPYFGVVIIKRESPANAVPGQVDDAAAAFPQSPIQPEAERRWPVSEPQGGREFHIPILPGDGVRSEMISSNLLQLPSHVAVGAAVAGEASTASLDSGQPMADLRHLGLEEFPLQQYWNPSLIEGADDWAFQGVDLDFFNAR</sequence>
<feature type="domain" description="Xylanolytic transcriptional activator regulatory" evidence="4">
    <location>
        <begin position="111"/>
        <end position="186"/>
    </location>
</feature>
<evidence type="ECO:0000313" key="5">
    <source>
        <dbReference type="EMBL" id="EON98293.1"/>
    </source>
</evidence>
<evidence type="ECO:0000256" key="2">
    <source>
        <dbReference type="ARBA" id="ARBA00023163"/>
    </source>
</evidence>
<evidence type="ECO:0000313" key="6">
    <source>
        <dbReference type="Proteomes" id="UP000014074"/>
    </source>
</evidence>
<keyword evidence="3" id="KW-0539">Nucleus</keyword>
<reference evidence="6" key="1">
    <citation type="journal article" date="2013" name="Genome Announc.">
        <title>Draft genome sequence of the ascomycete Phaeoacremonium aleophilum strain UCR-PA7, a causal agent of the esca disease complex in grapevines.</title>
        <authorList>
            <person name="Blanco-Ulate B."/>
            <person name="Rolshausen P."/>
            <person name="Cantu D."/>
        </authorList>
    </citation>
    <scope>NUCLEOTIDE SEQUENCE [LARGE SCALE GENOMIC DNA]</scope>
    <source>
        <strain evidence="6">UCR-PA7</strain>
    </source>
</reference>
<dbReference type="HOGENOM" id="CLU_004804_1_0_1"/>
<dbReference type="eggNOG" id="ENOG502SJ8Q">
    <property type="taxonomic scope" value="Eukaryota"/>
</dbReference>
<dbReference type="GO" id="GO:0006351">
    <property type="term" value="P:DNA-templated transcription"/>
    <property type="evidence" value="ECO:0007669"/>
    <property type="project" value="InterPro"/>
</dbReference>
<dbReference type="GeneID" id="19326836"/>
<dbReference type="InterPro" id="IPR007219">
    <property type="entry name" value="XnlR_reg_dom"/>
</dbReference>
<keyword evidence="6" id="KW-1185">Reference proteome</keyword>
<evidence type="ECO:0000259" key="4">
    <source>
        <dbReference type="SMART" id="SM00906"/>
    </source>
</evidence>
<dbReference type="KEGG" id="tmn:UCRPA7_6204"/>
<dbReference type="PANTHER" id="PTHR47840:SF1">
    <property type="entry name" value="ZN(II)2CYS6 TRANSCRIPTION FACTOR (EUROFUNG)"/>
    <property type="match status" value="1"/>
</dbReference>
<dbReference type="RefSeq" id="XP_007916934.1">
    <property type="nucleotide sequence ID" value="XM_007918743.1"/>
</dbReference>
<dbReference type="GO" id="GO:0003677">
    <property type="term" value="F:DNA binding"/>
    <property type="evidence" value="ECO:0007669"/>
    <property type="project" value="InterPro"/>
</dbReference>
<keyword evidence="2" id="KW-0804">Transcription</keyword>
<accession>R8BG65</accession>